<dbReference type="AlphaFoldDB" id="A0AA38CMU8"/>
<feature type="non-terminal residue" evidence="2">
    <location>
        <position position="1"/>
    </location>
</feature>
<name>A0AA38CMU8_TAXCH</name>
<feature type="region of interest" description="Disordered" evidence="1">
    <location>
        <begin position="91"/>
        <end position="124"/>
    </location>
</feature>
<proteinExistence type="predicted"/>
<evidence type="ECO:0000256" key="1">
    <source>
        <dbReference type="SAM" id="MobiDB-lite"/>
    </source>
</evidence>
<organism evidence="2 3">
    <name type="scientific">Taxus chinensis</name>
    <name type="common">Chinese yew</name>
    <name type="synonym">Taxus wallichiana var. chinensis</name>
    <dbReference type="NCBI Taxonomy" id="29808"/>
    <lineage>
        <taxon>Eukaryota</taxon>
        <taxon>Viridiplantae</taxon>
        <taxon>Streptophyta</taxon>
        <taxon>Embryophyta</taxon>
        <taxon>Tracheophyta</taxon>
        <taxon>Spermatophyta</taxon>
        <taxon>Pinopsida</taxon>
        <taxon>Pinidae</taxon>
        <taxon>Conifers II</taxon>
        <taxon>Cupressales</taxon>
        <taxon>Taxaceae</taxon>
        <taxon>Taxus</taxon>
    </lineage>
</organism>
<accession>A0AA38CMU8</accession>
<protein>
    <submittedName>
        <fullName evidence="2">Uncharacterized protein</fullName>
    </submittedName>
</protein>
<gene>
    <name evidence="2" type="ORF">KI387_007989</name>
</gene>
<evidence type="ECO:0000313" key="3">
    <source>
        <dbReference type="Proteomes" id="UP000824469"/>
    </source>
</evidence>
<feature type="non-terminal residue" evidence="2">
    <location>
        <position position="175"/>
    </location>
</feature>
<evidence type="ECO:0000313" key="2">
    <source>
        <dbReference type="EMBL" id="KAH9303585.1"/>
    </source>
</evidence>
<dbReference type="EMBL" id="JAHRHJ020000008">
    <property type="protein sequence ID" value="KAH9303585.1"/>
    <property type="molecule type" value="Genomic_DNA"/>
</dbReference>
<comment type="caution">
    <text evidence="2">The sequence shown here is derived from an EMBL/GenBank/DDBJ whole genome shotgun (WGS) entry which is preliminary data.</text>
</comment>
<dbReference type="Proteomes" id="UP000824469">
    <property type="component" value="Unassembled WGS sequence"/>
</dbReference>
<feature type="compositionally biased region" description="Basic and acidic residues" evidence="1">
    <location>
        <begin position="91"/>
        <end position="112"/>
    </location>
</feature>
<keyword evidence="3" id="KW-1185">Reference proteome</keyword>
<reference evidence="2 3" key="1">
    <citation type="journal article" date="2021" name="Nat. Plants">
        <title>The Taxus genome provides insights into paclitaxel biosynthesis.</title>
        <authorList>
            <person name="Xiong X."/>
            <person name="Gou J."/>
            <person name="Liao Q."/>
            <person name="Li Y."/>
            <person name="Zhou Q."/>
            <person name="Bi G."/>
            <person name="Li C."/>
            <person name="Du R."/>
            <person name="Wang X."/>
            <person name="Sun T."/>
            <person name="Guo L."/>
            <person name="Liang H."/>
            <person name="Lu P."/>
            <person name="Wu Y."/>
            <person name="Zhang Z."/>
            <person name="Ro D.K."/>
            <person name="Shang Y."/>
            <person name="Huang S."/>
            <person name="Yan J."/>
        </authorList>
    </citation>
    <scope>NUCLEOTIDE SEQUENCE [LARGE SCALE GENOMIC DNA]</scope>
    <source>
        <strain evidence="2">Ta-2019</strain>
    </source>
</reference>
<sequence length="175" mass="19824">VYNAHQWRPLVLSRQLGLLFFHEPLILSRQQVYNAHQWRPLVLSRQRGLHLFHGPLILSRQQVYNAHQWRPLVAIGVHCKPAVEKELVAHEKDAKPAHDEVQAAKSSNDKPKMPVVTELSPATKPPSEAAKLAAISSDVTLPLRFPLLLISEVYMLSDAENKRPLLKAKKPIPKE</sequence>